<keyword evidence="4" id="KW-1185">Reference proteome</keyword>
<keyword evidence="2" id="KW-1133">Transmembrane helix</keyword>
<feature type="compositionally biased region" description="Low complexity" evidence="1">
    <location>
        <begin position="735"/>
        <end position="750"/>
    </location>
</feature>
<feature type="region of interest" description="Disordered" evidence="1">
    <location>
        <begin position="659"/>
        <end position="687"/>
    </location>
</feature>
<feature type="compositionally biased region" description="Polar residues" evidence="1">
    <location>
        <begin position="659"/>
        <end position="674"/>
    </location>
</feature>
<evidence type="ECO:0000313" key="3">
    <source>
        <dbReference type="EMBL" id="CAK9191203.1"/>
    </source>
</evidence>
<feature type="compositionally biased region" description="Low complexity" evidence="1">
    <location>
        <begin position="416"/>
        <end position="428"/>
    </location>
</feature>
<feature type="transmembrane region" description="Helical" evidence="2">
    <location>
        <begin position="1125"/>
        <end position="1144"/>
    </location>
</feature>
<gene>
    <name evidence="3" type="ORF">CSSPTR1EN2_LOCUS1273</name>
</gene>
<evidence type="ECO:0000256" key="1">
    <source>
        <dbReference type="SAM" id="MobiDB-lite"/>
    </source>
</evidence>
<feature type="region of interest" description="Disordered" evidence="1">
    <location>
        <begin position="927"/>
        <end position="949"/>
    </location>
</feature>
<feature type="region of interest" description="Disordered" evidence="1">
    <location>
        <begin position="26"/>
        <end position="59"/>
    </location>
</feature>
<evidence type="ECO:0000313" key="4">
    <source>
        <dbReference type="Proteomes" id="UP001497512"/>
    </source>
</evidence>
<feature type="region of interest" description="Disordered" evidence="1">
    <location>
        <begin position="483"/>
        <end position="517"/>
    </location>
</feature>
<accession>A0ABP0TBB1</accession>
<feature type="compositionally biased region" description="Basic and acidic residues" evidence="1">
    <location>
        <begin position="105"/>
        <end position="120"/>
    </location>
</feature>
<evidence type="ECO:0000256" key="2">
    <source>
        <dbReference type="SAM" id="Phobius"/>
    </source>
</evidence>
<protein>
    <submittedName>
        <fullName evidence="3">Uncharacterized protein</fullName>
    </submittedName>
</protein>
<keyword evidence="2" id="KW-0472">Membrane</keyword>
<name>A0ABP0TBB1_9BRYO</name>
<feature type="compositionally biased region" description="Basic and acidic residues" evidence="1">
    <location>
        <begin position="935"/>
        <end position="945"/>
    </location>
</feature>
<proteinExistence type="predicted"/>
<feature type="compositionally biased region" description="Low complexity" evidence="1">
    <location>
        <begin position="675"/>
        <end position="687"/>
    </location>
</feature>
<sequence length="1145" mass="125735">MGQELIVTEHKVLSETNVRVLSAKQVERSKSAAPISQSSAVKPMQKERECTPPSQNNSTKLMYTVSSRQCISGNLNFSSKSSSPSHSMSGDMAMVPPKAENVKIMSKEEKKTVQKKEQRSNRSKTGVTMAEKLQGGRDNSGKRRPTASIAWDSLNRSRESSPQHELAAIPFKWEEAPGKPKEEAHLHVTTIAEAAERAMARRILQGVERSHRQEVLLQKRIAAQVVMESLSDHEKALAKVKLQECQALGEHSRHSSFGSSHRFYARKAGAGLEQSSRFQGLRLSVDGDGHVISEMETEAHIDLVAPAAAKFLVDNCVSPNGTTEKNLTRIPFEWEEAPGKPKFDDTADAIPKKLQLPPRLVAPPTQKLDFISQDVQDQQRLRSMSGPLMRYHPLGLSNHSSPARTRPHQHSHPVIRSCSPSRRSSSPSKIQALAKKLSWKVSSTALIPDMLHDEQSWQGARHDPSPSKRSISPSRIQALAKHLASKVSNTGSAPNRSSNEDEFWQTKNPSPSKSPISPLKMQAISMHMSHKVSGMNTVAQESSYEDHIWTAQHSLHLERHISPSKIHTLAKHLSQKISNTAAPENNPYDNPSWQQRNIQHSLASGYHSGPLEGHDNRAKGGGNGYGSFLFERSSLGAPSLQVNSEQDYNWAAGHKQASSQQSWNLESSTTSLKNSVSPSMRSLSPSRIHSSAKLLTKKVMSPQDTTIKDPNWHTFTTSYDSGPLERCTDQTKGCSSSSLERSSSDDLFGPSSSILQSSEIYSSEAWVDKQPQGLHHPWSPTSIFHGPSGNSEVPTDSVPSSGSDIDTHIQTAMQPSVMLSKSLSGTSYESFEHYFEELHSPTSSHPPQWEADNNSSVSSPYLGPTSANYAAQESGGRAASDGVKAIIKLCRAGSKWRKSKKCQNPEIWAPTLATYFQCVEPSATTSGQINTARSCPKDNKNEHMDSGSSLIESPEAATRLPYMMPSVVEQETVGSELCDSSSTHYTSCLGLISPAIFISRAENCSYSKGTLAWGGRIPVSSASTNNSEEGYRSPAYTATLELLSPSTKLISKKVLGKSKSITRGLSSSNIHNKLIDAMCKSLKRSIYNCAKRCCHSTKLRLHEDHHQFPPTGFSFCKVKPLLQSALQLIRFPYVIILLCFVLVVL</sequence>
<dbReference type="Proteomes" id="UP001497512">
    <property type="component" value="Chromosome 1"/>
</dbReference>
<keyword evidence="2" id="KW-0812">Transmembrane</keyword>
<feature type="region of interest" description="Disordered" evidence="1">
    <location>
        <begin position="726"/>
        <end position="750"/>
    </location>
</feature>
<dbReference type="PANTHER" id="PTHR34371">
    <property type="entry name" value="OS01G0551000 PROTEIN"/>
    <property type="match status" value="1"/>
</dbReference>
<dbReference type="EMBL" id="OZ019893">
    <property type="protein sequence ID" value="CAK9191203.1"/>
    <property type="molecule type" value="Genomic_DNA"/>
</dbReference>
<organism evidence="3 4">
    <name type="scientific">Sphagnum troendelagicum</name>
    <dbReference type="NCBI Taxonomy" id="128251"/>
    <lineage>
        <taxon>Eukaryota</taxon>
        <taxon>Viridiplantae</taxon>
        <taxon>Streptophyta</taxon>
        <taxon>Embryophyta</taxon>
        <taxon>Bryophyta</taxon>
        <taxon>Sphagnophytina</taxon>
        <taxon>Sphagnopsida</taxon>
        <taxon>Sphagnales</taxon>
        <taxon>Sphagnaceae</taxon>
        <taxon>Sphagnum</taxon>
    </lineage>
</organism>
<feature type="compositionally biased region" description="Polar residues" evidence="1">
    <location>
        <begin position="840"/>
        <end position="860"/>
    </location>
</feature>
<reference evidence="3 4" key="1">
    <citation type="submission" date="2024-02" db="EMBL/GenBank/DDBJ databases">
        <authorList>
            <consortium name="ELIXIR-Norway"/>
            <consortium name="Elixir Norway"/>
        </authorList>
    </citation>
    <scope>NUCLEOTIDE SEQUENCE [LARGE SCALE GENOMIC DNA]</scope>
</reference>
<feature type="region of interest" description="Disordered" evidence="1">
    <location>
        <begin position="105"/>
        <end position="163"/>
    </location>
</feature>
<feature type="compositionally biased region" description="Polar residues" evidence="1">
    <location>
        <begin position="486"/>
        <end position="497"/>
    </location>
</feature>
<feature type="region of interest" description="Disordered" evidence="1">
    <location>
        <begin position="395"/>
        <end position="431"/>
    </location>
</feature>
<dbReference type="PANTHER" id="PTHR34371:SF6">
    <property type="entry name" value="MEMBRANE-ASSOCIATED KINASE REGULATOR 6"/>
    <property type="match status" value="1"/>
</dbReference>
<feature type="region of interest" description="Disordered" evidence="1">
    <location>
        <begin position="839"/>
        <end position="860"/>
    </location>
</feature>